<dbReference type="KEGG" id="boz:DBV39_06310"/>
<proteinExistence type="predicted"/>
<sequence length="69" mass="7625">MKQDDLIKAKNPDLRGSLAAMQRAAQSARDIAIQTNTAIIVVRNGQRIRITAAELRKERERNAPGALDN</sequence>
<accession>A0A2R4XHV8</accession>
<gene>
    <name evidence="1" type="ORF">DBV39_06310</name>
</gene>
<dbReference type="OrthoDB" id="9133345at2"/>
<dbReference type="EMBL" id="CP028901">
    <property type="protein sequence ID" value="AWB33380.1"/>
    <property type="molecule type" value="Genomic_DNA"/>
</dbReference>
<dbReference type="AlphaFoldDB" id="A0A2R4XHV8"/>
<keyword evidence="2" id="KW-1185">Reference proteome</keyword>
<reference evidence="1 2" key="1">
    <citation type="submission" date="2018-04" db="EMBL/GenBank/DDBJ databases">
        <title>Bordetella sp. HZ20 isolated from seawater.</title>
        <authorList>
            <person name="Sun C."/>
        </authorList>
    </citation>
    <scope>NUCLEOTIDE SEQUENCE [LARGE SCALE GENOMIC DNA]</scope>
    <source>
        <strain evidence="1 2">HZ20</strain>
    </source>
</reference>
<protein>
    <submittedName>
        <fullName evidence="1">Uncharacterized protein</fullName>
    </submittedName>
</protein>
<dbReference type="Proteomes" id="UP000244571">
    <property type="component" value="Chromosome"/>
</dbReference>
<evidence type="ECO:0000313" key="2">
    <source>
        <dbReference type="Proteomes" id="UP000244571"/>
    </source>
</evidence>
<dbReference type="RefSeq" id="WP_108620809.1">
    <property type="nucleotide sequence ID" value="NZ_CP028901.1"/>
</dbReference>
<name>A0A2R4XHV8_9BURK</name>
<organism evidence="1 2">
    <name type="scientific">Orrella marina</name>
    <dbReference type="NCBI Taxonomy" id="2163011"/>
    <lineage>
        <taxon>Bacteria</taxon>
        <taxon>Pseudomonadati</taxon>
        <taxon>Pseudomonadota</taxon>
        <taxon>Betaproteobacteria</taxon>
        <taxon>Burkholderiales</taxon>
        <taxon>Alcaligenaceae</taxon>
        <taxon>Orrella</taxon>
    </lineage>
</organism>
<evidence type="ECO:0000313" key="1">
    <source>
        <dbReference type="EMBL" id="AWB33380.1"/>
    </source>
</evidence>